<organism evidence="2 3">
    <name type="scientific">Ochrobactrum quorumnocens</name>
    <dbReference type="NCBI Taxonomy" id="271865"/>
    <lineage>
        <taxon>Bacteria</taxon>
        <taxon>Pseudomonadati</taxon>
        <taxon>Pseudomonadota</taxon>
        <taxon>Alphaproteobacteria</taxon>
        <taxon>Hyphomicrobiales</taxon>
        <taxon>Brucellaceae</taxon>
        <taxon>Brucella/Ochrobactrum group</taxon>
        <taxon>Ochrobactrum</taxon>
    </lineage>
</organism>
<accession>A0A248UF09</accession>
<protein>
    <submittedName>
        <fullName evidence="2">Enoyl-CoA hydratase/isomerase family protein</fullName>
    </submittedName>
</protein>
<sequence>MQNYQSLTISRRGRIATVSLNRPQVRNATDATLHRELANIFYDLDSDRETDVIILTGNGSAFCAGGDVQYMQDLVREQAFYDRIIPEAKRIVGSILDCRKPIIAKLNGHATGFGATLALFCDVVFGNRTAKIGDPHVLVGLTAGDGSSVIWPQLIGHARAKEYLMTGDLITMAKAAEIGLINHALPLEELDSAVEAFADKLACLPQLAIQTTKIAVNISLKQLVASIMDASLAYEVISSEREPHRKAVEEFVRDGSP</sequence>
<dbReference type="SUPFAM" id="SSF52096">
    <property type="entry name" value="ClpP/crotonase"/>
    <property type="match status" value="1"/>
</dbReference>
<dbReference type="GO" id="GO:0016853">
    <property type="term" value="F:isomerase activity"/>
    <property type="evidence" value="ECO:0007669"/>
    <property type="project" value="UniProtKB-KW"/>
</dbReference>
<evidence type="ECO:0000256" key="1">
    <source>
        <dbReference type="ARBA" id="ARBA00005254"/>
    </source>
</evidence>
<gene>
    <name evidence="2" type="ORF">CES85_5713</name>
</gene>
<dbReference type="PANTHER" id="PTHR43802:SF1">
    <property type="entry name" value="IP11341P-RELATED"/>
    <property type="match status" value="1"/>
</dbReference>
<dbReference type="Gene3D" id="1.10.12.10">
    <property type="entry name" value="Lyase 2-enoyl-coa Hydratase, Chain A, domain 2"/>
    <property type="match status" value="1"/>
</dbReference>
<evidence type="ECO:0000313" key="3">
    <source>
        <dbReference type="Proteomes" id="UP000215256"/>
    </source>
</evidence>
<reference evidence="2 3" key="1">
    <citation type="submission" date="2017-07" db="EMBL/GenBank/DDBJ databases">
        <title>Phylogenetic study on the rhizospheric bacterium Ochrobactrum sp. A44.</title>
        <authorList>
            <person name="Krzyzanowska D.M."/>
            <person name="Ossowicki A."/>
            <person name="Rajewska M."/>
            <person name="Maciag T."/>
            <person name="Kaczynski Z."/>
            <person name="Czerwicka M."/>
            <person name="Jafra S."/>
        </authorList>
    </citation>
    <scope>NUCLEOTIDE SEQUENCE [LARGE SCALE GENOMIC DNA]</scope>
    <source>
        <strain evidence="2 3">A44</strain>
    </source>
</reference>
<evidence type="ECO:0000313" key="2">
    <source>
        <dbReference type="EMBL" id="ASV84909.1"/>
    </source>
</evidence>
<dbReference type="PANTHER" id="PTHR43802">
    <property type="entry name" value="ENOYL-COA HYDRATASE"/>
    <property type="match status" value="1"/>
</dbReference>
<dbReference type="EMBL" id="CP022603">
    <property type="protein sequence ID" value="ASV84909.1"/>
    <property type="molecule type" value="Genomic_DNA"/>
</dbReference>
<dbReference type="Pfam" id="PF00378">
    <property type="entry name" value="ECH_1"/>
    <property type="match status" value="1"/>
</dbReference>
<proteinExistence type="inferred from homology"/>
<dbReference type="CDD" id="cd06558">
    <property type="entry name" value="crotonase-like"/>
    <property type="match status" value="1"/>
</dbReference>
<dbReference type="Proteomes" id="UP000215256">
    <property type="component" value="Chromosome 2"/>
</dbReference>
<dbReference type="InterPro" id="IPR001753">
    <property type="entry name" value="Enoyl-CoA_hydra/iso"/>
</dbReference>
<comment type="similarity">
    <text evidence="1">Belongs to the enoyl-CoA hydratase/isomerase family.</text>
</comment>
<dbReference type="KEGG" id="och:CES85_5713"/>
<dbReference type="InterPro" id="IPR029045">
    <property type="entry name" value="ClpP/crotonase-like_dom_sf"/>
</dbReference>
<keyword evidence="2" id="KW-0413">Isomerase</keyword>
<dbReference type="AlphaFoldDB" id="A0A248UF09"/>
<dbReference type="InterPro" id="IPR014748">
    <property type="entry name" value="Enoyl-CoA_hydra_C"/>
</dbReference>
<dbReference type="OrthoDB" id="9807606at2"/>
<name>A0A248UF09_9HYPH</name>
<dbReference type="RefSeq" id="WP_095445530.1">
    <property type="nucleotide sequence ID" value="NZ_CP022603.1"/>
</dbReference>
<dbReference type="Gene3D" id="3.90.226.10">
    <property type="entry name" value="2-enoyl-CoA Hydratase, Chain A, domain 1"/>
    <property type="match status" value="1"/>
</dbReference>